<evidence type="ECO:0000259" key="2">
    <source>
        <dbReference type="PROSITE" id="PS51756"/>
    </source>
</evidence>
<gene>
    <name evidence="4" type="ORF">G4D64_12915</name>
    <name evidence="3" type="ORF">H1Z61_13310</name>
</gene>
<dbReference type="Proteomes" id="UP000472971">
    <property type="component" value="Unassembled WGS sequence"/>
</dbReference>
<comment type="caution">
    <text evidence="4">The sequence shown here is derived from an EMBL/GenBank/DDBJ whole genome shotgun (WGS) entry which is preliminary data.</text>
</comment>
<dbReference type="AlphaFoldDB" id="A0A6B3VZN0"/>
<organism evidence="4 5">
    <name type="scientific">Bacillus aquiflavi</name>
    <dbReference type="NCBI Taxonomy" id="2672567"/>
    <lineage>
        <taxon>Bacteria</taxon>
        <taxon>Bacillati</taxon>
        <taxon>Bacillota</taxon>
        <taxon>Bacilli</taxon>
        <taxon>Bacillales</taxon>
        <taxon>Bacillaceae</taxon>
        <taxon>Bacillus</taxon>
    </lineage>
</organism>
<accession>A0A6B3VZN0</accession>
<evidence type="ECO:0000313" key="5">
    <source>
        <dbReference type="Proteomes" id="UP000472971"/>
    </source>
</evidence>
<sequence length="447" mass="50033">MKILHAREIYIGIEVIQQTLKTTYEQVSKIEHAVERIIQLEDSLKGKGGEAIRAFFQNVHKPFLLYLQAFITDYDTILEEIKYLLQAFEPAEDGFIHESFLENDVTNGLDRLERRVTSITSEINNAIHSVQDIVSLPPIQAEETISYINQARQHNQMTIENLHSFDEQATRLLDRTCDDLLMMASFMKEIEAMTQSSQLPISHDSVSKMMTSEAYRKLLGSLVKKVGLEQINTVERDPYGNDNSIKYHVYADGLIVMEADRSGKIHYEVVPAIPEEIRDGVITSPVDRAFEGVIDGAGKALGDTIDGLVSLYKFAEENLQPGHINYIEKSIFAYQLIHDPKKKLEEMKDKVINFPKYMWEGMKNAWNRDVINGDAHSRAEFFSYGLTTIGIGVIGDKGLSRAGQLGNAAKLGHVGKVGSVANKIPPPIPINKGLTPAFATGKVNTIP</sequence>
<evidence type="ECO:0000313" key="3">
    <source>
        <dbReference type="EMBL" id="MBA4538084.1"/>
    </source>
</evidence>
<dbReference type="Pfam" id="PF04740">
    <property type="entry name" value="LXG"/>
    <property type="match status" value="1"/>
</dbReference>
<evidence type="ECO:0000313" key="6">
    <source>
        <dbReference type="Proteomes" id="UP000570010"/>
    </source>
</evidence>
<dbReference type="EMBL" id="JACEIO010000034">
    <property type="protein sequence ID" value="MBA4538084.1"/>
    <property type="molecule type" value="Genomic_DNA"/>
</dbReference>
<reference evidence="3 6" key="2">
    <citation type="submission" date="2020-07" db="EMBL/GenBank/DDBJ databases">
        <authorList>
            <person name="Feng H."/>
        </authorList>
    </citation>
    <scope>NUCLEOTIDE SEQUENCE [LARGE SCALE GENOMIC DNA]</scope>
    <source>
        <strain evidence="6">s-12</strain>
        <strain evidence="3">S-12</strain>
    </source>
</reference>
<dbReference type="InterPro" id="IPR051768">
    <property type="entry name" value="Bact_secretion_toxin"/>
</dbReference>
<feature type="domain" description="LXG" evidence="2">
    <location>
        <begin position="1"/>
        <end position="235"/>
    </location>
</feature>
<evidence type="ECO:0000256" key="1">
    <source>
        <dbReference type="ARBA" id="ARBA00034117"/>
    </source>
</evidence>
<dbReference type="PANTHER" id="PTHR34976">
    <property type="entry name" value="RIBONUCLEASE YQCG-RELATED"/>
    <property type="match status" value="1"/>
</dbReference>
<name>A0A6B3VZN0_9BACI</name>
<dbReference type="InterPro" id="IPR006829">
    <property type="entry name" value="LXG_dom"/>
</dbReference>
<protein>
    <submittedName>
        <fullName evidence="3">LXG domain-containing protein</fullName>
    </submittedName>
</protein>
<keyword evidence="5" id="KW-1185">Reference proteome</keyword>
<dbReference type="Proteomes" id="UP000570010">
    <property type="component" value="Unassembled WGS sequence"/>
</dbReference>
<dbReference type="PROSITE" id="PS51756">
    <property type="entry name" value="LXG"/>
    <property type="match status" value="1"/>
</dbReference>
<evidence type="ECO:0000313" key="4">
    <source>
        <dbReference type="EMBL" id="NEY82382.1"/>
    </source>
</evidence>
<reference evidence="4 5" key="1">
    <citation type="submission" date="2020-02" db="EMBL/GenBank/DDBJ databases">
        <title>Bacillus aquiflavi sp. nov., isolated from yellow water of strong flavor Chinese baijiu in Yibin region of China.</title>
        <authorList>
            <person name="Xie J."/>
        </authorList>
    </citation>
    <scope>NUCLEOTIDE SEQUENCE [LARGE SCALE GENOMIC DNA]</scope>
    <source>
        <strain evidence="4 5">3H-10</strain>
    </source>
</reference>
<dbReference type="EMBL" id="JAAIWN010000033">
    <property type="protein sequence ID" value="NEY82382.1"/>
    <property type="molecule type" value="Genomic_DNA"/>
</dbReference>
<proteinExistence type="inferred from homology"/>
<dbReference type="PANTHER" id="PTHR34976:SF1">
    <property type="entry name" value="TOXIN BC_0920"/>
    <property type="match status" value="1"/>
</dbReference>
<dbReference type="RefSeq" id="WP_163242789.1">
    <property type="nucleotide sequence ID" value="NZ_JAAIWN010000033.1"/>
</dbReference>
<comment type="similarity">
    <text evidence="1">In the N-terminal section; belongs to the LXG family.</text>
</comment>